<evidence type="ECO:0000256" key="5">
    <source>
        <dbReference type="ARBA" id="ARBA00022729"/>
    </source>
</evidence>
<comment type="subcellular location">
    <subcellularLocation>
        <location evidence="1">Secreted</location>
    </subcellularLocation>
</comment>
<keyword evidence="3" id="KW-0202">Cytokine</keyword>
<dbReference type="GO" id="GO:0005125">
    <property type="term" value="F:cytokine activity"/>
    <property type="evidence" value="ECO:0007669"/>
    <property type="project" value="UniProtKB-KW"/>
</dbReference>
<dbReference type="CDD" id="cd00272">
    <property type="entry name" value="Chemokine_CC"/>
    <property type="match status" value="1"/>
</dbReference>
<feature type="signal peptide" evidence="6">
    <location>
        <begin position="1"/>
        <end position="21"/>
    </location>
</feature>
<dbReference type="Gene3D" id="2.40.50.40">
    <property type="match status" value="1"/>
</dbReference>
<dbReference type="InterPro" id="IPR036048">
    <property type="entry name" value="Interleukin_8-like_sf"/>
</dbReference>
<dbReference type="InterPro" id="IPR039809">
    <property type="entry name" value="Chemokine_b/g/d"/>
</dbReference>
<dbReference type="GO" id="GO:0005615">
    <property type="term" value="C:extracellular space"/>
    <property type="evidence" value="ECO:0007669"/>
    <property type="project" value="UniProtKB-KW"/>
</dbReference>
<evidence type="ECO:0000256" key="3">
    <source>
        <dbReference type="ARBA" id="ARBA00022514"/>
    </source>
</evidence>
<evidence type="ECO:0000259" key="7">
    <source>
        <dbReference type="SMART" id="SM00199"/>
    </source>
</evidence>
<keyword evidence="9" id="KW-1185">Reference proteome</keyword>
<dbReference type="AlphaFoldDB" id="A0ABD0XG54"/>
<dbReference type="SMART" id="SM00199">
    <property type="entry name" value="SCY"/>
    <property type="match status" value="1"/>
</dbReference>
<dbReference type="SUPFAM" id="SSF54117">
    <property type="entry name" value="Interleukin 8-like chemokines"/>
    <property type="match status" value="1"/>
</dbReference>
<evidence type="ECO:0000313" key="8">
    <source>
        <dbReference type="EMBL" id="KAL1007770.1"/>
    </source>
</evidence>
<feature type="domain" description="Chemokine interleukin-8-like" evidence="7">
    <location>
        <begin position="28"/>
        <end position="86"/>
    </location>
</feature>
<evidence type="ECO:0000256" key="4">
    <source>
        <dbReference type="ARBA" id="ARBA00022525"/>
    </source>
</evidence>
<feature type="chain" id="PRO_5044788409" description="Chemokine interleukin-8-like domain-containing protein" evidence="6">
    <location>
        <begin position="22"/>
        <end position="102"/>
    </location>
</feature>
<proteinExistence type="inferred from homology"/>
<dbReference type="Proteomes" id="UP001557470">
    <property type="component" value="Unassembled WGS sequence"/>
</dbReference>
<evidence type="ECO:0000256" key="2">
    <source>
        <dbReference type="ARBA" id="ARBA00010868"/>
    </source>
</evidence>
<dbReference type="InterPro" id="IPR001811">
    <property type="entry name" value="Chemokine_IL8-like_dom"/>
</dbReference>
<keyword evidence="5 6" id="KW-0732">Signal</keyword>
<protein>
    <recommendedName>
        <fullName evidence="7">Chemokine interleukin-8-like domain-containing protein</fullName>
    </recommendedName>
</protein>
<keyword evidence="4" id="KW-0964">Secreted</keyword>
<evidence type="ECO:0000313" key="9">
    <source>
        <dbReference type="Proteomes" id="UP001557470"/>
    </source>
</evidence>
<name>A0ABD0XG54_UMBPY</name>
<evidence type="ECO:0000256" key="6">
    <source>
        <dbReference type="SAM" id="SignalP"/>
    </source>
</evidence>
<comment type="similarity">
    <text evidence="2">Belongs to the intercrine beta (chemokine CC) family.</text>
</comment>
<reference evidence="8 9" key="1">
    <citation type="submission" date="2024-06" db="EMBL/GenBank/DDBJ databases">
        <authorList>
            <person name="Pan Q."/>
            <person name="Wen M."/>
            <person name="Jouanno E."/>
            <person name="Zahm M."/>
            <person name="Klopp C."/>
            <person name="Cabau C."/>
            <person name="Louis A."/>
            <person name="Berthelot C."/>
            <person name="Parey E."/>
            <person name="Roest Crollius H."/>
            <person name="Montfort J."/>
            <person name="Robinson-Rechavi M."/>
            <person name="Bouchez O."/>
            <person name="Lampietro C."/>
            <person name="Lopez Roques C."/>
            <person name="Donnadieu C."/>
            <person name="Postlethwait J."/>
            <person name="Bobe J."/>
            <person name="Verreycken H."/>
            <person name="Guiguen Y."/>
        </authorList>
    </citation>
    <scope>NUCLEOTIDE SEQUENCE [LARGE SCALE GENOMIC DNA]</scope>
    <source>
        <strain evidence="8">Up_M1</strain>
        <tissue evidence="8">Testis</tissue>
    </source>
</reference>
<organism evidence="8 9">
    <name type="scientific">Umbra pygmaea</name>
    <name type="common">Eastern mudminnow</name>
    <dbReference type="NCBI Taxonomy" id="75934"/>
    <lineage>
        <taxon>Eukaryota</taxon>
        <taxon>Metazoa</taxon>
        <taxon>Chordata</taxon>
        <taxon>Craniata</taxon>
        <taxon>Vertebrata</taxon>
        <taxon>Euteleostomi</taxon>
        <taxon>Actinopterygii</taxon>
        <taxon>Neopterygii</taxon>
        <taxon>Teleostei</taxon>
        <taxon>Protacanthopterygii</taxon>
        <taxon>Esociformes</taxon>
        <taxon>Umbridae</taxon>
        <taxon>Umbra</taxon>
    </lineage>
</organism>
<evidence type="ECO:0000256" key="1">
    <source>
        <dbReference type="ARBA" id="ARBA00004613"/>
    </source>
</evidence>
<dbReference type="FunFam" id="2.40.50.40:FF:000002">
    <property type="entry name" value="C-C motif chemokine"/>
    <property type="match status" value="1"/>
</dbReference>
<comment type="caution">
    <text evidence="8">The sequence shown here is derived from an EMBL/GenBank/DDBJ whole genome shotgun (WGS) entry which is preliminary data.</text>
</comment>
<dbReference type="EMBL" id="JAGEUA010000002">
    <property type="protein sequence ID" value="KAL1007770.1"/>
    <property type="molecule type" value="Genomic_DNA"/>
</dbReference>
<sequence>MKNLTALLLLGLFCCFHMMHAAPLLVPSMLCCMDHVKVKIPFRQLVSARRTSDNCPNKAIIFTTKKGNQFCIDPTQPWVQNYMTKLEKRSAPTKTMMMSSSK</sequence>
<dbReference type="Pfam" id="PF00048">
    <property type="entry name" value="IL8"/>
    <property type="match status" value="1"/>
</dbReference>
<dbReference type="PANTHER" id="PTHR12015">
    <property type="entry name" value="SMALL INDUCIBLE CYTOKINE A"/>
    <property type="match status" value="1"/>
</dbReference>
<accession>A0ABD0XG54</accession>
<gene>
    <name evidence="8" type="ORF">UPYG_G00091400</name>
</gene>
<dbReference type="PANTHER" id="PTHR12015:SF183">
    <property type="entry name" value="C-C MOTIF CHEMOKINE 3"/>
    <property type="match status" value="1"/>
</dbReference>